<keyword evidence="2" id="KW-1185">Reference proteome</keyword>
<evidence type="ECO:0000313" key="2">
    <source>
        <dbReference type="Proteomes" id="UP000828390"/>
    </source>
</evidence>
<dbReference type="EMBL" id="JAIWYP010000060">
    <property type="protein sequence ID" value="KAH3690568.1"/>
    <property type="molecule type" value="Genomic_DNA"/>
</dbReference>
<proteinExistence type="predicted"/>
<dbReference type="AlphaFoldDB" id="A0A9D3Y0B5"/>
<evidence type="ECO:0000313" key="1">
    <source>
        <dbReference type="EMBL" id="KAH3690568.1"/>
    </source>
</evidence>
<reference evidence="1" key="2">
    <citation type="submission" date="2020-11" db="EMBL/GenBank/DDBJ databases">
        <authorList>
            <person name="McCartney M.A."/>
            <person name="Auch B."/>
            <person name="Kono T."/>
            <person name="Mallez S."/>
            <person name="Becker A."/>
            <person name="Gohl D.M."/>
            <person name="Silverstein K.A.T."/>
            <person name="Koren S."/>
            <person name="Bechman K.B."/>
            <person name="Herman A."/>
            <person name="Abrahante J.E."/>
            <person name="Garbe J."/>
        </authorList>
    </citation>
    <scope>NUCLEOTIDE SEQUENCE</scope>
    <source>
        <strain evidence="1">Duluth1</strain>
        <tissue evidence="1">Whole animal</tissue>
    </source>
</reference>
<organism evidence="1 2">
    <name type="scientific">Dreissena polymorpha</name>
    <name type="common">Zebra mussel</name>
    <name type="synonym">Mytilus polymorpha</name>
    <dbReference type="NCBI Taxonomy" id="45954"/>
    <lineage>
        <taxon>Eukaryota</taxon>
        <taxon>Metazoa</taxon>
        <taxon>Spiralia</taxon>
        <taxon>Lophotrochozoa</taxon>
        <taxon>Mollusca</taxon>
        <taxon>Bivalvia</taxon>
        <taxon>Autobranchia</taxon>
        <taxon>Heteroconchia</taxon>
        <taxon>Euheterodonta</taxon>
        <taxon>Imparidentia</taxon>
        <taxon>Neoheterodontei</taxon>
        <taxon>Myida</taxon>
        <taxon>Dreissenoidea</taxon>
        <taxon>Dreissenidae</taxon>
        <taxon>Dreissena</taxon>
    </lineage>
</organism>
<protein>
    <submittedName>
        <fullName evidence="1">Uncharacterized protein</fullName>
    </submittedName>
</protein>
<dbReference type="Proteomes" id="UP000828390">
    <property type="component" value="Unassembled WGS sequence"/>
</dbReference>
<sequence length="127" mass="13963">MNGDCISVDEARKDLLTRKGRALDYIPQDVPRHTNTSRGWPTRQDFTGDSHLTNNMSSNHLAPVASATKMENGNLFGQPYSKLSESCAELIRCGCKSENGCRGRCKYVKAALSCTALCKCGGQFDRQ</sequence>
<comment type="caution">
    <text evidence="1">The sequence shown here is derived from an EMBL/GenBank/DDBJ whole genome shotgun (WGS) entry which is preliminary data.</text>
</comment>
<accession>A0A9D3Y0B5</accession>
<reference evidence="1" key="1">
    <citation type="journal article" date="2019" name="bioRxiv">
        <title>The Genome of the Zebra Mussel, Dreissena polymorpha: A Resource for Invasive Species Research.</title>
        <authorList>
            <person name="McCartney M.A."/>
            <person name="Auch B."/>
            <person name="Kono T."/>
            <person name="Mallez S."/>
            <person name="Zhang Y."/>
            <person name="Obille A."/>
            <person name="Becker A."/>
            <person name="Abrahante J.E."/>
            <person name="Garbe J."/>
            <person name="Badalamenti J.P."/>
            <person name="Herman A."/>
            <person name="Mangelson H."/>
            <person name="Liachko I."/>
            <person name="Sullivan S."/>
            <person name="Sone E.D."/>
            <person name="Koren S."/>
            <person name="Silverstein K.A.T."/>
            <person name="Beckman K.B."/>
            <person name="Gohl D.M."/>
        </authorList>
    </citation>
    <scope>NUCLEOTIDE SEQUENCE</scope>
    <source>
        <strain evidence="1">Duluth1</strain>
        <tissue evidence="1">Whole animal</tissue>
    </source>
</reference>
<name>A0A9D3Y0B5_DREPO</name>
<gene>
    <name evidence="1" type="ORF">DPMN_191240</name>
</gene>